<dbReference type="Pfam" id="PF13545">
    <property type="entry name" value="HTH_Crp_2"/>
    <property type="match status" value="1"/>
</dbReference>
<evidence type="ECO:0000256" key="1">
    <source>
        <dbReference type="ARBA" id="ARBA00023015"/>
    </source>
</evidence>
<keyword evidence="7" id="KW-1185">Reference proteome</keyword>
<dbReference type="OrthoDB" id="6155297at2"/>
<dbReference type="AlphaFoldDB" id="A0A1Z1FCV6"/>
<dbReference type="Gene3D" id="1.10.10.10">
    <property type="entry name" value="Winged helix-like DNA-binding domain superfamily/Winged helix DNA-binding domain"/>
    <property type="match status" value="1"/>
</dbReference>
<dbReference type="SUPFAM" id="SSF46785">
    <property type="entry name" value="Winged helix' DNA-binding domain"/>
    <property type="match status" value="1"/>
</dbReference>
<dbReference type="SUPFAM" id="SSF51206">
    <property type="entry name" value="cAMP-binding domain-like"/>
    <property type="match status" value="1"/>
</dbReference>
<dbReference type="PANTHER" id="PTHR24567:SF26">
    <property type="entry name" value="REGULATORY PROTEIN YEIL"/>
    <property type="match status" value="1"/>
</dbReference>
<keyword evidence="1" id="KW-0805">Transcription regulation</keyword>
<gene>
    <name evidence="6" type="ORF">A9D14_10840</name>
</gene>
<evidence type="ECO:0000256" key="2">
    <source>
        <dbReference type="ARBA" id="ARBA00023125"/>
    </source>
</evidence>
<feature type="domain" description="HTH crp-type" evidence="5">
    <location>
        <begin position="154"/>
        <end position="228"/>
    </location>
</feature>
<sequence length="247" mass="27798">MRTGETMTPCTGCPLLDCPGLKQMDEERRREIETFKQGEIVLERGGQVLTQGARSNEIYTVLSGVLIRFRLMEDGRRQIINFLFPGDLVGLQAMLDEPMTHGVEALTPARLCIFPRDRFIEFVGRNPDMGYDVIWLAAKEESALEEHLVALGQRNARERIAYLALFIVKRAEGTCLASEGRVEISVTQGQVADMLGLSLVHTNRSMQSLRRDGLVRWSLNAIEIPDPEAVSRLVHYDPALFGPRPYL</sequence>
<dbReference type="InterPro" id="IPR036388">
    <property type="entry name" value="WH-like_DNA-bd_sf"/>
</dbReference>
<evidence type="ECO:0000259" key="5">
    <source>
        <dbReference type="PROSITE" id="PS51063"/>
    </source>
</evidence>
<dbReference type="InterPro" id="IPR036390">
    <property type="entry name" value="WH_DNA-bd_sf"/>
</dbReference>
<dbReference type="GO" id="GO:0005829">
    <property type="term" value="C:cytosol"/>
    <property type="evidence" value="ECO:0007669"/>
    <property type="project" value="TreeGrafter"/>
</dbReference>
<reference evidence="6 7" key="1">
    <citation type="submission" date="2017-01" db="EMBL/GenBank/DDBJ databases">
        <title>Complete genome sequence of esterase-producing bacterium Croceicoccus marinus E4A9.</title>
        <authorList>
            <person name="Wu Y.-H."/>
            <person name="Cheng H."/>
            <person name="Xu L."/>
            <person name="Huo Y.-Y."/>
            <person name="Wang C.-S."/>
            <person name="Xu X.-W."/>
        </authorList>
    </citation>
    <scope>NUCLEOTIDE SEQUENCE [LARGE SCALE GENOMIC DNA]</scope>
    <source>
        <strain evidence="6 7">E4A9</strain>
    </source>
</reference>
<dbReference type="GO" id="GO:0003700">
    <property type="term" value="F:DNA-binding transcription factor activity"/>
    <property type="evidence" value="ECO:0007669"/>
    <property type="project" value="TreeGrafter"/>
</dbReference>
<dbReference type="InterPro" id="IPR000595">
    <property type="entry name" value="cNMP-bd_dom"/>
</dbReference>
<evidence type="ECO:0000259" key="4">
    <source>
        <dbReference type="PROSITE" id="PS50042"/>
    </source>
</evidence>
<keyword evidence="2" id="KW-0238">DNA-binding</keyword>
<name>A0A1Z1FCV6_9SPHN</name>
<accession>A0A1Z1FCV6</accession>
<dbReference type="STRING" id="450378.GCA_001661675_02181"/>
<dbReference type="PROSITE" id="PS51063">
    <property type="entry name" value="HTH_CRP_2"/>
    <property type="match status" value="1"/>
</dbReference>
<dbReference type="KEGG" id="cman:A9D14_10840"/>
<dbReference type="Proteomes" id="UP000195807">
    <property type="component" value="Chromosome"/>
</dbReference>
<dbReference type="Gene3D" id="2.60.120.10">
    <property type="entry name" value="Jelly Rolls"/>
    <property type="match status" value="1"/>
</dbReference>
<dbReference type="InterPro" id="IPR018490">
    <property type="entry name" value="cNMP-bd_dom_sf"/>
</dbReference>
<dbReference type="Pfam" id="PF00027">
    <property type="entry name" value="cNMP_binding"/>
    <property type="match status" value="1"/>
</dbReference>
<dbReference type="PANTHER" id="PTHR24567">
    <property type="entry name" value="CRP FAMILY TRANSCRIPTIONAL REGULATORY PROTEIN"/>
    <property type="match status" value="1"/>
</dbReference>
<dbReference type="PROSITE" id="PS50042">
    <property type="entry name" value="CNMP_BINDING_3"/>
    <property type="match status" value="1"/>
</dbReference>
<keyword evidence="3" id="KW-0804">Transcription</keyword>
<dbReference type="SMART" id="SM00419">
    <property type="entry name" value="HTH_CRP"/>
    <property type="match status" value="1"/>
</dbReference>
<dbReference type="CDD" id="cd00038">
    <property type="entry name" value="CAP_ED"/>
    <property type="match status" value="1"/>
</dbReference>
<evidence type="ECO:0000313" key="6">
    <source>
        <dbReference type="EMBL" id="ARU16585.1"/>
    </source>
</evidence>
<dbReference type="InterPro" id="IPR050397">
    <property type="entry name" value="Env_Response_Regulators"/>
</dbReference>
<evidence type="ECO:0000256" key="3">
    <source>
        <dbReference type="ARBA" id="ARBA00023163"/>
    </source>
</evidence>
<dbReference type="InterPro" id="IPR014710">
    <property type="entry name" value="RmlC-like_jellyroll"/>
</dbReference>
<dbReference type="InterPro" id="IPR012318">
    <property type="entry name" value="HTH_CRP"/>
</dbReference>
<evidence type="ECO:0008006" key="8">
    <source>
        <dbReference type="Google" id="ProtNLM"/>
    </source>
</evidence>
<evidence type="ECO:0000313" key="7">
    <source>
        <dbReference type="Proteomes" id="UP000195807"/>
    </source>
</evidence>
<proteinExistence type="predicted"/>
<protein>
    <recommendedName>
        <fullName evidence="8">Crp/Fnr family transcriptional regulator</fullName>
    </recommendedName>
</protein>
<dbReference type="SMART" id="SM00100">
    <property type="entry name" value="cNMP"/>
    <property type="match status" value="1"/>
</dbReference>
<organism evidence="6 7">
    <name type="scientific">Croceicoccus marinus</name>
    <dbReference type="NCBI Taxonomy" id="450378"/>
    <lineage>
        <taxon>Bacteria</taxon>
        <taxon>Pseudomonadati</taxon>
        <taxon>Pseudomonadota</taxon>
        <taxon>Alphaproteobacteria</taxon>
        <taxon>Sphingomonadales</taxon>
        <taxon>Erythrobacteraceae</taxon>
        <taxon>Croceicoccus</taxon>
    </lineage>
</organism>
<feature type="domain" description="Cyclic nucleotide-binding" evidence="4">
    <location>
        <begin position="20"/>
        <end position="129"/>
    </location>
</feature>
<dbReference type="EMBL" id="CP019602">
    <property type="protein sequence ID" value="ARU16585.1"/>
    <property type="molecule type" value="Genomic_DNA"/>
</dbReference>
<dbReference type="GO" id="GO:0003677">
    <property type="term" value="F:DNA binding"/>
    <property type="evidence" value="ECO:0007669"/>
    <property type="project" value="UniProtKB-KW"/>
</dbReference>